<sequence>MQDTRFLAQLLYPPQPGMANTTTHYFYAQPPSYAYAPQDTAPYAPNAYTSVGYPYSSYVPPAQQPMYPPTNNYPKPHKPKHKGATLRKKRRPKPSSSLGRTAYNQHTLRDTQIPGSIARRTRGRTLRGPDAAAYAQAVQYLKSIGVATGPGPSSAYLNRKPRSWRGGYKPPSTKKTLGSYFSRPFKMGSFLPRSQTFSSRQFQLNRALAHRPYGVSQSIAVDLRSDPQRDLRGTGIDPSINLHMPATSPPVPRMHIWHKSLPWYINIESSASAASSSSASPYVTVLDVLTGIHAELARPIVSHEYYNTLLTSADREALALAFQRRCHGDLSLITKGICRVDFLGLGSNGVEADRVWFAGLEEVRDGMWELKTTPRVTRRGQERMIIE</sequence>
<dbReference type="Pfam" id="PF20415">
    <property type="entry name" value="DUF6699"/>
    <property type="match status" value="1"/>
</dbReference>
<feature type="domain" description="DUF6699" evidence="2">
    <location>
        <begin position="220"/>
        <end position="365"/>
    </location>
</feature>
<keyword evidence="4" id="KW-1185">Reference proteome</keyword>
<reference evidence="3 4" key="1">
    <citation type="journal article" date="2020" name="ISME J.">
        <title>Uncovering the hidden diversity of litter-decomposition mechanisms in mushroom-forming fungi.</title>
        <authorList>
            <person name="Floudas D."/>
            <person name="Bentzer J."/>
            <person name="Ahren D."/>
            <person name="Johansson T."/>
            <person name="Persson P."/>
            <person name="Tunlid A."/>
        </authorList>
    </citation>
    <scope>NUCLEOTIDE SEQUENCE [LARGE SCALE GENOMIC DNA]</scope>
    <source>
        <strain evidence="3 4">CBS 101986</strain>
    </source>
</reference>
<feature type="region of interest" description="Disordered" evidence="1">
    <location>
        <begin position="63"/>
        <end position="126"/>
    </location>
</feature>
<comment type="caution">
    <text evidence="3">The sequence shown here is derived from an EMBL/GenBank/DDBJ whole genome shotgun (WGS) entry which is preliminary data.</text>
</comment>
<proteinExistence type="predicted"/>
<evidence type="ECO:0000259" key="2">
    <source>
        <dbReference type="Pfam" id="PF20415"/>
    </source>
</evidence>
<accession>A0A8H5F4S1</accession>
<feature type="region of interest" description="Disordered" evidence="1">
    <location>
        <begin position="150"/>
        <end position="171"/>
    </location>
</feature>
<dbReference type="OrthoDB" id="3265169at2759"/>
<organism evidence="3 4">
    <name type="scientific">Psilocybe cf. subviscida</name>
    <dbReference type="NCBI Taxonomy" id="2480587"/>
    <lineage>
        <taxon>Eukaryota</taxon>
        <taxon>Fungi</taxon>
        <taxon>Dikarya</taxon>
        <taxon>Basidiomycota</taxon>
        <taxon>Agaricomycotina</taxon>
        <taxon>Agaricomycetes</taxon>
        <taxon>Agaricomycetidae</taxon>
        <taxon>Agaricales</taxon>
        <taxon>Agaricineae</taxon>
        <taxon>Strophariaceae</taxon>
        <taxon>Psilocybe</taxon>
    </lineage>
</organism>
<feature type="compositionally biased region" description="Basic residues" evidence="1">
    <location>
        <begin position="75"/>
        <end position="93"/>
    </location>
</feature>
<dbReference type="AlphaFoldDB" id="A0A8H5F4S1"/>
<name>A0A8H5F4S1_9AGAR</name>
<gene>
    <name evidence="3" type="ORF">D9619_013501</name>
</gene>
<feature type="compositionally biased region" description="Polar residues" evidence="1">
    <location>
        <begin position="94"/>
        <end position="106"/>
    </location>
</feature>
<dbReference type="Proteomes" id="UP000567179">
    <property type="component" value="Unassembled WGS sequence"/>
</dbReference>
<evidence type="ECO:0000313" key="3">
    <source>
        <dbReference type="EMBL" id="KAF5323248.1"/>
    </source>
</evidence>
<dbReference type="EMBL" id="JAACJJ010000019">
    <property type="protein sequence ID" value="KAF5323248.1"/>
    <property type="molecule type" value="Genomic_DNA"/>
</dbReference>
<dbReference type="InterPro" id="IPR046522">
    <property type="entry name" value="DUF6699"/>
</dbReference>
<evidence type="ECO:0000313" key="4">
    <source>
        <dbReference type="Proteomes" id="UP000567179"/>
    </source>
</evidence>
<protein>
    <recommendedName>
        <fullName evidence="2">DUF6699 domain-containing protein</fullName>
    </recommendedName>
</protein>
<evidence type="ECO:0000256" key="1">
    <source>
        <dbReference type="SAM" id="MobiDB-lite"/>
    </source>
</evidence>